<evidence type="ECO:0000313" key="2">
    <source>
        <dbReference type="Proteomes" id="UP000295217"/>
    </source>
</evidence>
<proteinExistence type="predicted"/>
<protein>
    <recommendedName>
        <fullName evidence="3">Helix-turn-helix domain-containing protein</fullName>
    </recommendedName>
</protein>
<dbReference type="EMBL" id="SMLB01000008">
    <property type="protein sequence ID" value="TDD70658.1"/>
    <property type="molecule type" value="Genomic_DNA"/>
</dbReference>
<reference evidence="1 2" key="1">
    <citation type="submission" date="2019-02" db="EMBL/GenBank/DDBJ databases">
        <title>Draft genome sequences of novel Actinobacteria.</title>
        <authorList>
            <person name="Sahin N."/>
            <person name="Ay H."/>
            <person name="Saygin H."/>
        </authorList>
    </citation>
    <scope>NUCLEOTIDE SEQUENCE [LARGE SCALE GENOMIC DNA]</scope>
    <source>
        <strain evidence="1 2">8K307</strain>
    </source>
</reference>
<keyword evidence="2" id="KW-1185">Reference proteome</keyword>
<name>A0A4R5ADT1_9ACTN</name>
<evidence type="ECO:0008006" key="3">
    <source>
        <dbReference type="Google" id="ProtNLM"/>
    </source>
</evidence>
<accession>A0A4R5ADT1</accession>
<dbReference type="PROSITE" id="PS51257">
    <property type="entry name" value="PROKAR_LIPOPROTEIN"/>
    <property type="match status" value="1"/>
</dbReference>
<organism evidence="1 2">
    <name type="scientific">Jiangella aurantiaca</name>
    <dbReference type="NCBI Taxonomy" id="2530373"/>
    <lineage>
        <taxon>Bacteria</taxon>
        <taxon>Bacillati</taxon>
        <taxon>Actinomycetota</taxon>
        <taxon>Actinomycetes</taxon>
        <taxon>Jiangellales</taxon>
        <taxon>Jiangellaceae</taxon>
        <taxon>Jiangella</taxon>
    </lineage>
</organism>
<gene>
    <name evidence="1" type="ORF">E1262_08330</name>
</gene>
<evidence type="ECO:0000313" key="1">
    <source>
        <dbReference type="EMBL" id="TDD70658.1"/>
    </source>
</evidence>
<dbReference type="OrthoDB" id="52928at2"/>
<sequence>MSKRGLVITAVLAGCSQSEVARTYGVSQGWMSRLMAPGTASLKVRSATGVSVPVGRVGLEPTTQVLAAVVDDDGSSLTLTTRCGQSVRCRMGRTLRRRPARLIMEKVAFGVAGSPTFSMINSVREGVSRPWGAGHSRRCPPGRLASLPAPVMAAEVLT</sequence>
<dbReference type="AlphaFoldDB" id="A0A4R5ADT1"/>
<comment type="caution">
    <text evidence="1">The sequence shown here is derived from an EMBL/GenBank/DDBJ whole genome shotgun (WGS) entry which is preliminary data.</text>
</comment>
<dbReference type="Proteomes" id="UP000295217">
    <property type="component" value="Unassembled WGS sequence"/>
</dbReference>